<dbReference type="PANTHER" id="PTHR40396">
    <property type="entry name" value="ATPASE-LIKE PROTEIN"/>
    <property type="match status" value="1"/>
</dbReference>
<proteinExistence type="predicted"/>
<dbReference type="Proteomes" id="UP000820977">
    <property type="component" value="Unassembled WGS sequence"/>
</dbReference>
<dbReference type="PANTHER" id="PTHR40396:SF1">
    <property type="entry name" value="ATPASE AAA-TYPE CORE DOMAIN-CONTAINING PROTEIN"/>
    <property type="match status" value="1"/>
</dbReference>
<evidence type="ECO:0000313" key="2">
    <source>
        <dbReference type="EMBL" id="NPE26335.1"/>
    </source>
</evidence>
<dbReference type="InterPro" id="IPR027417">
    <property type="entry name" value="P-loop_NTPase"/>
</dbReference>
<feature type="domain" description="ATPase AAA-type core" evidence="1">
    <location>
        <begin position="302"/>
        <end position="367"/>
    </location>
</feature>
<dbReference type="GO" id="GO:0005524">
    <property type="term" value="F:ATP binding"/>
    <property type="evidence" value="ECO:0007669"/>
    <property type="project" value="UniProtKB-KW"/>
</dbReference>
<dbReference type="EMBL" id="JABKKJ010000050">
    <property type="protein sequence ID" value="NPE26335.1"/>
    <property type="molecule type" value="Genomic_DNA"/>
</dbReference>
<reference evidence="2 3" key="1">
    <citation type="submission" date="2020-05" db="EMBL/GenBank/DDBJ databases">
        <title>Distinct polysaccharide utilization as determinants for interspecies competition between intestinal Prevotella spp.</title>
        <authorList>
            <person name="Galvez E.J.C."/>
            <person name="Iljazovic A."/>
            <person name="Strowig T."/>
        </authorList>
    </citation>
    <scope>NUCLEOTIDE SEQUENCE [LARGE SCALE GENOMIC DNA]</scope>
    <source>
        <strain evidence="2 3">PCHR</strain>
    </source>
</reference>
<evidence type="ECO:0000259" key="1">
    <source>
        <dbReference type="Pfam" id="PF13304"/>
    </source>
</evidence>
<accession>A0ABX2B6L7</accession>
<organism evidence="2 3">
    <name type="scientific">Xylanibacter caecicola</name>
    <dbReference type="NCBI Taxonomy" id="2736294"/>
    <lineage>
        <taxon>Bacteria</taxon>
        <taxon>Pseudomonadati</taxon>
        <taxon>Bacteroidota</taxon>
        <taxon>Bacteroidia</taxon>
        <taxon>Bacteroidales</taxon>
        <taxon>Prevotellaceae</taxon>
        <taxon>Xylanibacter</taxon>
    </lineage>
</organism>
<dbReference type="RefSeq" id="WP_172345752.1">
    <property type="nucleotide sequence ID" value="NZ_CATJFF010000061.1"/>
</dbReference>
<keyword evidence="2" id="KW-0547">Nucleotide-binding</keyword>
<dbReference type="Pfam" id="PF13304">
    <property type="entry name" value="AAA_21"/>
    <property type="match status" value="1"/>
</dbReference>
<dbReference type="Gene3D" id="3.40.50.300">
    <property type="entry name" value="P-loop containing nucleotide triphosphate hydrolases"/>
    <property type="match status" value="1"/>
</dbReference>
<comment type="caution">
    <text evidence="2">The sequence shown here is derived from an EMBL/GenBank/DDBJ whole genome shotgun (WGS) entry which is preliminary data.</text>
</comment>
<gene>
    <name evidence="2" type="ORF">HPS54_12640</name>
</gene>
<protein>
    <submittedName>
        <fullName evidence="2">ATP-binding protein</fullName>
    </submittedName>
</protein>
<sequence>MVESFTVKNYMSYRDPVELSFLASKKEKSSVLPPEWYQEIDGKRILRLLLCVGLNGTGKSKMFSALSYLRMIATDKPDKPDDRPEYRPFLLDDDSRNKPTVLTISYYIDNISYYYKVAVSADRIEEEVLQQAGNPPIFQRVYNKEKDTVAIKFGQACDLSKNDQRMLEANVIQNSTVLSVFGALNLKSVILRQNYDYFSQRISLVRRGDQSLADRLQTGDKERDKRVKTLLLKLLADVGTNIVDYEVDDASVLISDLVKSGAPEIVIKAMQEQFPTGIISHKNLRFIHSTAHAGKKSLDGGLESFGTINIIRLLVVIYDIVMGRKCSCIDEIDAGIHAKALAFIIKMYLSIAEDCQIAVATHDLSLLGNPDLRRDAVRMFEKDENGSTYIRKHVYVHNTINFQKLYSKNLDPKLDELMAKKELFIEYRDLVSEFLKELQELQSVKK</sequence>
<keyword evidence="3" id="KW-1185">Reference proteome</keyword>
<name>A0ABX2B6L7_9BACT</name>
<keyword evidence="2" id="KW-0067">ATP-binding</keyword>
<dbReference type="InterPro" id="IPR003959">
    <property type="entry name" value="ATPase_AAA_core"/>
</dbReference>
<dbReference type="SUPFAM" id="SSF52540">
    <property type="entry name" value="P-loop containing nucleoside triphosphate hydrolases"/>
    <property type="match status" value="1"/>
</dbReference>
<evidence type="ECO:0000313" key="3">
    <source>
        <dbReference type="Proteomes" id="UP000820977"/>
    </source>
</evidence>